<accession>A0A0A9UDM8</accession>
<protein>
    <submittedName>
        <fullName evidence="1">Uncharacterized protein</fullName>
    </submittedName>
</protein>
<evidence type="ECO:0000313" key="1">
    <source>
        <dbReference type="EMBL" id="JAD15506.1"/>
    </source>
</evidence>
<reference evidence="1" key="1">
    <citation type="submission" date="2014-09" db="EMBL/GenBank/DDBJ databases">
        <authorList>
            <person name="Magalhaes I.L.F."/>
            <person name="Oliveira U."/>
            <person name="Santos F.R."/>
            <person name="Vidigal T.H.D.A."/>
            <person name="Brescovit A.D."/>
            <person name="Santos A.J."/>
        </authorList>
    </citation>
    <scope>NUCLEOTIDE SEQUENCE</scope>
    <source>
        <tissue evidence="1">Shoot tissue taken approximately 20 cm above the soil surface</tissue>
    </source>
</reference>
<sequence>MKGNTYPKWYGKSMYFFSCSSTRQVKYNPRFLVFWRSTLCVLFKKIFDESYMLDVVLDTFTRLILVECHPHGGNLCACI</sequence>
<dbReference type="EMBL" id="GBRH01282389">
    <property type="protein sequence ID" value="JAD15506.1"/>
    <property type="molecule type" value="Transcribed_RNA"/>
</dbReference>
<name>A0A0A9UDM8_ARUDO</name>
<reference evidence="1" key="2">
    <citation type="journal article" date="2015" name="Data Brief">
        <title>Shoot transcriptome of the giant reed, Arundo donax.</title>
        <authorList>
            <person name="Barrero R.A."/>
            <person name="Guerrero F.D."/>
            <person name="Moolhuijzen P."/>
            <person name="Goolsby J.A."/>
            <person name="Tidwell J."/>
            <person name="Bellgard S.E."/>
            <person name="Bellgard M.I."/>
        </authorList>
    </citation>
    <scope>NUCLEOTIDE SEQUENCE</scope>
    <source>
        <tissue evidence="1">Shoot tissue taken approximately 20 cm above the soil surface</tissue>
    </source>
</reference>
<dbReference type="AlphaFoldDB" id="A0A0A9UDM8"/>
<proteinExistence type="predicted"/>
<organism evidence="1">
    <name type="scientific">Arundo donax</name>
    <name type="common">Giant reed</name>
    <name type="synonym">Donax arundinaceus</name>
    <dbReference type="NCBI Taxonomy" id="35708"/>
    <lineage>
        <taxon>Eukaryota</taxon>
        <taxon>Viridiplantae</taxon>
        <taxon>Streptophyta</taxon>
        <taxon>Embryophyta</taxon>
        <taxon>Tracheophyta</taxon>
        <taxon>Spermatophyta</taxon>
        <taxon>Magnoliopsida</taxon>
        <taxon>Liliopsida</taxon>
        <taxon>Poales</taxon>
        <taxon>Poaceae</taxon>
        <taxon>PACMAD clade</taxon>
        <taxon>Arundinoideae</taxon>
        <taxon>Arundineae</taxon>
        <taxon>Arundo</taxon>
    </lineage>
</organism>